<gene>
    <name evidence="3" type="ORF">ACFFHU_01820</name>
</gene>
<dbReference type="Pfam" id="PF02575">
    <property type="entry name" value="YbaB_DNA_bd"/>
    <property type="match status" value="1"/>
</dbReference>
<evidence type="ECO:0000313" key="3">
    <source>
        <dbReference type="EMBL" id="MFC0562912.1"/>
    </source>
</evidence>
<accession>A0ABV6NRN0</accession>
<organism evidence="3 4">
    <name type="scientific">Plantactinospora siamensis</name>
    <dbReference type="NCBI Taxonomy" id="555372"/>
    <lineage>
        <taxon>Bacteria</taxon>
        <taxon>Bacillati</taxon>
        <taxon>Actinomycetota</taxon>
        <taxon>Actinomycetes</taxon>
        <taxon>Micromonosporales</taxon>
        <taxon>Micromonosporaceae</taxon>
        <taxon>Plantactinospora</taxon>
    </lineage>
</organism>
<dbReference type="PROSITE" id="PS50943">
    <property type="entry name" value="HTH_CROC1"/>
    <property type="match status" value="1"/>
</dbReference>
<dbReference type="InterPro" id="IPR004401">
    <property type="entry name" value="YbaB/EbfC"/>
</dbReference>
<dbReference type="Gene3D" id="3.30.1310.10">
    <property type="entry name" value="Nucleoid-associated protein YbaB-like domain"/>
    <property type="match status" value="1"/>
</dbReference>
<proteinExistence type="predicted"/>
<name>A0ABV6NRN0_9ACTN</name>
<dbReference type="InterPro" id="IPR036894">
    <property type="entry name" value="YbaB-like_sf"/>
</dbReference>
<reference evidence="3 4" key="1">
    <citation type="submission" date="2024-09" db="EMBL/GenBank/DDBJ databases">
        <authorList>
            <person name="Sun Q."/>
            <person name="Mori K."/>
        </authorList>
    </citation>
    <scope>NUCLEOTIDE SEQUENCE [LARGE SCALE GENOMIC DNA]</scope>
    <source>
        <strain evidence="3 4">TBRC 2205</strain>
    </source>
</reference>
<feature type="domain" description="HTH cro/C1-type" evidence="2">
    <location>
        <begin position="72"/>
        <end position="94"/>
    </location>
</feature>
<sequence>MAVFPEDAELAAADRWVDDWQERIERQATQARDLAERVRGLTGTARSRDGLVEVTVSSSGALTELRLAEGIRRRPAADTAQQIMEVLGVATAQLAERVTQATAETLGADSPAGRAVIESYARRVPPSTERADDGRP</sequence>
<feature type="region of interest" description="Disordered" evidence="1">
    <location>
        <begin position="105"/>
        <end position="136"/>
    </location>
</feature>
<dbReference type="Proteomes" id="UP001589894">
    <property type="component" value="Unassembled WGS sequence"/>
</dbReference>
<keyword evidence="4" id="KW-1185">Reference proteome</keyword>
<dbReference type="InterPro" id="IPR001387">
    <property type="entry name" value="Cro/C1-type_HTH"/>
</dbReference>
<evidence type="ECO:0000259" key="2">
    <source>
        <dbReference type="PROSITE" id="PS50943"/>
    </source>
</evidence>
<protein>
    <submittedName>
        <fullName evidence="3">YbaB/EbfC family nucleoid-associated protein</fullName>
    </submittedName>
</protein>
<evidence type="ECO:0000256" key="1">
    <source>
        <dbReference type="SAM" id="MobiDB-lite"/>
    </source>
</evidence>
<evidence type="ECO:0000313" key="4">
    <source>
        <dbReference type="Proteomes" id="UP001589894"/>
    </source>
</evidence>
<comment type="caution">
    <text evidence="3">The sequence shown here is derived from an EMBL/GenBank/DDBJ whole genome shotgun (WGS) entry which is preliminary data.</text>
</comment>
<dbReference type="EMBL" id="JBHLUE010000002">
    <property type="protein sequence ID" value="MFC0562912.1"/>
    <property type="molecule type" value="Genomic_DNA"/>
</dbReference>